<dbReference type="InterPro" id="IPR047183">
    <property type="entry name" value="GDO-like"/>
</dbReference>
<sequence>MPVAPPISMERMPVHKIANPGNHAEARARFYNSGNGFDTELPAVPASDFTKEAHEALSARSSDGTASRFINCDSSAALGCAFPATSPFILARYAVVFTDESLSCDDADQYIVYVIKGAGKSTLSTGEEFTLKTGDILVACDITGFEAYDREMVLWCVSRSPLNRCLAVSENHRDPRFLPVFYPATVTEEELSIVLAAPRSPGTSGRALLFSSVPEEHLHAVTPALTLSLNTLFPGERQRSHRHNATAVTLVIAGHECSTEIDGVPVPWSPWATLVTPPGSLHGHINNGDELARFLIVQDGALHYCARTMDLRHGE</sequence>
<feature type="domain" description="Cupin type-2" evidence="3">
    <location>
        <begin position="232"/>
        <end position="297"/>
    </location>
</feature>
<keyword evidence="1" id="KW-0223">Dioxygenase</keyword>
<dbReference type="InterPro" id="IPR013096">
    <property type="entry name" value="Cupin_2"/>
</dbReference>
<dbReference type="PANTHER" id="PTHR41517">
    <property type="entry name" value="1,2-DIOXYGENASE PROTEIN-RELATED"/>
    <property type="match status" value="1"/>
</dbReference>
<dbReference type="InterPro" id="IPR014710">
    <property type="entry name" value="RmlC-like_jellyroll"/>
</dbReference>
<dbReference type="Gene3D" id="2.60.120.10">
    <property type="entry name" value="Jelly Rolls"/>
    <property type="match status" value="1"/>
</dbReference>
<evidence type="ECO:0000313" key="5">
    <source>
        <dbReference type="Proteomes" id="UP000635278"/>
    </source>
</evidence>
<dbReference type="SUPFAM" id="SSF51182">
    <property type="entry name" value="RmlC-like cupins"/>
    <property type="match status" value="1"/>
</dbReference>
<keyword evidence="5" id="KW-1185">Reference proteome</keyword>
<dbReference type="PANTHER" id="PTHR41517:SF1">
    <property type="entry name" value="CUPIN"/>
    <property type="match status" value="1"/>
</dbReference>
<dbReference type="Proteomes" id="UP000635278">
    <property type="component" value="Unassembled WGS sequence"/>
</dbReference>
<dbReference type="InterPro" id="IPR011051">
    <property type="entry name" value="RmlC_Cupin_sf"/>
</dbReference>
<evidence type="ECO:0000256" key="2">
    <source>
        <dbReference type="ARBA" id="ARBA00023002"/>
    </source>
</evidence>
<accession>A0ABX0JST5</accession>
<name>A0ABX0JST5_9PROT</name>
<dbReference type="EMBL" id="WOTB01000018">
    <property type="protein sequence ID" value="NHN85581.1"/>
    <property type="molecule type" value="Genomic_DNA"/>
</dbReference>
<evidence type="ECO:0000259" key="3">
    <source>
        <dbReference type="Pfam" id="PF07883"/>
    </source>
</evidence>
<proteinExistence type="predicted"/>
<organism evidence="4 5">
    <name type="scientific">Acetobacter musti</name>
    <dbReference type="NCBI Taxonomy" id="864732"/>
    <lineage>
        <taxon>Bacteria</taxon>
        <taxon>Pseudomonadati</taxon>
        <taxon>Pseudomonadota</taxon>
        <taxon>Alphaproteobacteria</taxon>
        <taxon>Acetobacterales</taxon>
        <taxon>Acetobacteraceae</taxon>
        <taxon>Acetobacter</taxon>
    </lineage>
</organism>
<reference evidence="4 5" key="1">
    <citation type="journal article" date="2020" name="Int. J. Syst. Evol. Microbiol.">
        <title>Novel acetic acid bacteria from cider fermentations: Acetobacter conturbans sp. nov. and Acetobacter fallax sp. nov.</title>
        <authorList>
            <person name="Sombolestani A.S."/>
            <person name="Cleenwerck I."/>
            <person name="Cnockaert M."/>
            <person name="Borremans W."/>
            <person name="Wieme A.D."/>
            <person name="De Vuyst L."/>
            <person name="Vandamme P."/>
        </authorList>
    </citation>
    <scope>NUCLEOTIDE SEQUENCE [LARGE SCALE GENOMIC DNA]</scope>
    <source>
        <strain evidence="4 5">LMG 30640</strain>
    </source>
</reference>
<comment type="caution">
    <text evidence="4">The sequence shown here is derived from an EMBL/GenBank/DDBJ whole genome shotgun (WGS) entry which is preliminary data.</text>
</comment>
<dbReference type="RefSeq" id="WP_173583975.1">
    <property type="nucleotide sequence ID" value="NZ_WOTB01000018.1"/>
</dbReference>
<protein>
    <submittedName>
        <fullName evidence="4">Cupin domain-containing protein</fullName>
    </submittedName>
</protein>
<evidence type="ECO:0000313" key="4">
    <source>
        <dbReference type="EMBL" id="NHN85581.1"/>
    </source>
</evidence>
<dbReference type="Pfam" id="PF07883">
    <property type="entry name" value="Cupin_2"/>
    <property type="match status" value="1"/>
</dbReference>
<keyword evidence="2" id="KW-0560">Oxidoreductase</keyword>
<gene>
    <name evidence="4" type="ORF">GOB93_13160</name>
</gene>
<evidence type="ECO:0000256" key="1">
    <source>
        <dbReference type="ARBA" id="ARBA00022964"/>
    </source>
</evidence>